<comment type="caution">
    <text evidence="2">The sequence shown here is derived from an EMBL/GenBank/DDBJ whole genome shotgun (WGS) entry which is preliminary data.</text>
</comment>
<dbReference type="PANTHER" id="PTHR43777">
    <property type="entry name" value="MOLYBDENUM COFACTOR CYTIDYLYLTRANSFERASE"/>
    <property type="match status" value="1"/>
</dbReference>
<organism evidence="2 3">
    <name type="scientific">Phascolarctobacterium succinatutens</name>
    <dbReference type="NCBI Taxonomy" id="626940"/>
    <lineage>
        <taxon>Bacteria</taxon>
        <taxon>Bacillati</taxon>
        <taxon>Bacillota</taxon>
        <taxon>Negativicutes</taxon>
        <taxon>Acidaminococcales</taxon>
        <taxon>Acidaminococcaceae</taxon>
        <taxon>Phascolarctobacterium</taxon>
    </lineage>
</organism>
<dbReference type="SUPFAM" id="SSF53448">
    <property type="entry name" value="Nucleotide-diphospho-sugar transferases"/>
    <property type="match status" value="1"/>
</dbReference>
<dbReference type="Proteomes" id="UP000186777">
    <property type="component" value="Unassembled WGS sequence"/>
</dbReference>
<dbReference type="GO" id="GO:0016779">
    <property type="term" value="F:nucleotidyltransferase activity"/>
    <property type="evidence" value="ECO:0007669"/>
    <property type="project" value="UniProtKB-ARBA"/>
</dbReference>
<evidence type="ECO:0000313" key="2">
    <source>
        <dbReference type="EMBL" id="OLA38959.1"/>
    </source>
</evidence>
<dbReference type="CDD" id="cd04182">
    <property type="entry name" value="GT_2_like_f"/>
    <property type="match status" value="1"/>
</dbReference>
<accession>A0A1Q6R9D1</accession>
<sequence length="202" mass="22756">MNVKYSKIACIILASGAGRRFGANKLLTAIDGAPMLQHILDISQGLFPKRIVVTRHKDVTDICAQQQIPCLLHDKPYLSDTVRLGTSYIQQQLPQAEGLLFAVADQPLLQQTTLIRLAESFLAQPQKIHRLYYEETPGNPIIFPAKFSDELQQLPQDKGGSVLTKKYPELVVKVPVQDINELLDIDTQHDKTKLERLRPYSE</sequence>
<reference evidence="2 3" key="1">
    <citation type="journal article" date="2016" name="Nat. Biotechnol.">
        <title>Measurement of bacterial replication rates in microbial communities.</title>
        <authorList>
            <person name="Brown C.T."/>
            <person name="Olm M.R."/>
            <person name="Thomas B.C."/>
            <person name="Banfield J.F."/>
        </authorList>
    </citation>
    <scope>NUCLEOTIDE SEQUENCE [LARGE SCALE GENOMIC DNA]</scope>
    <source>
        <strain evidence="2">46_33</strain>
    </source>
</reference>
<proteinExistence type="predicted"/>
<dbReference type="InterPro" id="IPR029044">
    <property type="entry name" value="Nucleotide-diphossugar_trans"/>
</dbReference>
<protein>
    <recommendedName>
        <fullName evidence="1">MobA-like NTP transferase domain-containing protein</fullName>
    </recommendedName>
</protein>
<dbReference type="AlphaFoldDB" id="A0A1Q6R9D1"/>
<dbReference type="RefSeq" id="WP_303679382.1">
    <property type="nucleotide sequence ID" value="NZ_DBEZXK010000028.1"/>
</dbReference>
<dbReference type="PANTHER" id="PTHR43777:SF1">
    <property type="entry name" value="MOLYBDENUM COFACTOR CYTIDYLYLTRANSFERASE"/>
    <property type="match status" value="1"/>
</dbReference>
<feature type="domain" description="MobA-like NTP transferase" evidence="1">
    <location>
        <begin position="10"/>
        <end position="167"/>
    </location>
</feature>
<dbReference type="EMBL" id="MNTG01000004">
    <property type="protein sequence ID" value="OLA38959.1"/>
    <property type="molecule type" value="Genomic_DNA"/>
</dbReference>
<evidence type="ECO:0000259" key="1">
    <source>
        <dbReference type="Pfam" id="PF12804"/>
    </source>
</evidence>
<gene>
    <name evidence="2" type="ORF">BHW43_02500</name>
</gene>
<dbReference type="STRING" id="626940.BHW43_02500"/>
<dbReference type="Pfam" id="PF12804">
    <property type="entry name" value="NTP_transf_3"/>
    <property type="match status" value="1"/>
</dbReference>
<dbReference type="InterPro" id="IPR025877">
    <property type="entry name" value="MobA-like_NTP_Trfase"/>
</dbReference>
<evidence type="ECO:0000313" key="3">
    <source>
        <dbReference type="Proteomes" id="UP000186777"/>
    </source>
</evidence>
<name>A0A1Q6R9D1_9FIRM</name>
<dbReference type="Gene3D" id="3.90.550.10">
    <property type="entry name" value="Spore Coat Polysaccharide Biosynthesis Protein SpsA, Chain A"/>
    <property type="match status" value="1"/>
</dbReference>